<dbReference type="EMBL" id="CP005986">
    <property type="protein sequence ID" value="AIA54137.1"/>
    <property type="molecule type" value="Genomic_DNA"/>
</dbReference>
<reference evidence="1 2" key="1">
    <citation type="journal article" date="2009" name="J. Bacteriol.">
        <title>Draft genome sequence of the extremely acidophilic bacterium Acidithiobacillus caldus ATCC 51756 reveals metabolic versatility in the genus Acidithiobacillus.</title>
        <authorList>
            <person name="Valdes J."/>
            <person name="Quatrini R."/>
            <person name="Hallberg K."/>
            <person name="Dopson M."/>
            <person name="Valenzuela P.D."/>
            <person name="Holmes D.S."/>
        </authorList>
    </citation>
    <scope>NUCLEOTIDE SEQUENCE [LARGE SCALE GENOMIC DNA]</scope>
    <source>
        <strain evidence="2">ATCC 51756 / DSM 8584 / KU</strain>
    </source>
</reference>
<organism evidence="1 2">
    <name type="scientific">Acidithiobacillus caldus (strain ATCC 51756 / DSM 8584 / KU)</name>
    <dbReference type="NCBI Taxonomy" id="637389"/>
    <lineage>
        <taxon>Bacteria</taxon>
        <taxon>Pseudomonadati</taxon>
        <taxon>Pseudomonadota</taxon>
        <taxon>Acidithiobacillia</taxon>
        <taxon>Acidithiobacillales</taxon>
        <taxon>Acidithiobacillaceae</taxon>
        <taxon>Acidithiobacillus</taxon>
    </lineage>
</organism>
<proteinExistence type="predicted"/>
<evidence type="ECO:0000313" key="2">
    <source>
        <dbReference type="Proteomes" id="UP000005522"/>
    </source>
</evidence>
<dbReference type="Proteomes" id="UP000005522">
    <property type="component" value="Chromosome"/>
</dbReference>
<dbReference type="AlphaFoldDB" id="A0A059ZW46"/>
<gene>
    <name evidence="1" type="ORF">Acaty_c0246</name>
</gene>
<dbReference type="eggNOG" id="COG4636">
    <property type="taxonomic scope" value="Bacteria"/>
</dbReference>
<dbReference type="HOGENOM" id="CLU_2285259_0_0_6"/>
<dbReference type="KEGG" id="acz:Acaty_c0246"/>
<evidence type="ECO:0000313" key="1">
    <source>
        <dbReference type="EMBL" id="AIA54137.1"/>
    </source>
</evidence>
<accession>A0A059ZW46</accession>
<sequence length="101" mass="10647">MTTAERLARYEDLLSLPDNVVGEIIAGQLVTRPRPAPANARASSVLGNKVGTPFDLGEGGPGGCWIFDEPELHLSQDILFWTSPAGVANGCPHSPKPPGSR</sequence>
<protein>
    <submittedName>
        <fullName evidence="1">Uncharacterized protein</fullName>
    </submittedName>
</protein>
<name>A0A059ZW46_ACICK</name>
<dbReference type="RefSeq" id="WP_004870168.1">
    <property type="nucleotide sequence ID" value="NZ_CP005986.1"/>
</dbReference>